<keyword evidence="3" id="KW-1185">Reference proteome</keyword>
<evidence type="ECO:0000313" key="3">
    <source>
        <dbReference type="Proteomes" id="UP001500459"/>
    </source>
</evidence>
<reference evidence="3" key="1">
    <citation type="journal article" date="2019" name="Int. J. Syst. Evol. Microbiol.">
        <title>The Global Catalogue of Microorganisms (GCM) 10K type strain sequencing project: providing services to taxonomists for standard genome sequencing and annotation.</title>
        <authorList>
            <consortium name="The Broad Institute Genomics Platform"/>
            <consortium name="The Broad Institute Genome Sequencing Center for Infectious Disease"/>
            <person name="Wu L."/>
            <person name="Ma J."/>
        </authorList>
    </citation>
    <scope>NUCLEOTIDE SEQUENCE [LARGE SCALE GENOMIC DNA]</scope>
    <source>
        <strain evidence="3">JCM 17106</strain>
    </source>
</reference>
<dbReference type="RefSeq" id="WP_344929471.1">
    <property type="nucleotide sequence ID" value="NZ_BAABCW010000017.1"/>
</dbReference>
<keyword evidence="1" id="KW-1133">Transmembrane helix</keyword>
<feature type="transmembrane region" description="Helical" evidence="1">
    <location>
        <begin position="36"/>
        <end position="62"/>
    </location>
</feature>
<protein>
    <submittedName>
        <fullName evidence="2">Uncharacterized protein</fullName>
    </submittedName>
</protein>
<keyword evidence="1" id="KW-0812">Transmembrane</keyword>
<keyword evidence="1" id="KW-0472">Membrane</keyword>
<accession>A0ABP6UTT0</accession>
<feature type="transmembrane region" description="Helical" evidence="1">
    <location>
        <begin position="69"/>
        <end position="92"/>
    </location>
</feature>
<evidence type="ECO:0000313" key="2">
    <source>
        <dbReference type="EMBL" id="GAA3517063.1"/>
    </source>
</evidence>
<dbReference type="EMBL" id="BAABCW010000017">
    <property type="protein sequence ID" value="GAA3517063.1"/>
    <property type="molecule type" value="Genomic_DNA"/>
</dbReference>
<proteinExistence type="predicted"/>
<name>A0ABP6UTT0_9FLAO</name>
<dbReference type="Proteomes" id="UP001500459">
    <property type="component" value="Unassembled WGS sequence"/>
</dbReference>
<organism evidence="2 3">
    <name type="scientific">Aquimarina addita</name>
    <dbReference type="NCBI Taxonomy" id="870485"/>
    <lineage>
        <taxon>Bacteria</taxon>
        <taxon>Pseudomonadati</taxon>
        <taxon>Bacteroidota</taxon>
        <taxon>Flavobacteriia</taxon>
        <taxon>Flavobacteriales</taxon>
        <taxon>Flavobacteriaceae</taxon>
        <taxon>Aquimarina</taxon>
    </lineage>
</organism>
<gene>
    <name evidence="2" type="ORF">GCM10022393_33930</name>
</gene>
<evidence type="ECO:0000256" key="1">
    <source>
        <dbReference type="SAM" id="Phobius"/>
    </source>
</evidence>
<comment type="caution">
    <text evidence="2">The sequence shown here is derived from an EMBL/GenBank/DDBJ whole genome shotgun (WGS) entry which is preliminary data.</text>
</comment>
<sequence length="295" mass="32874">MKIITPLLCIICLVSGTALLYTYLYANGGADGLGSFFIGVILAILFICSLIGCIASLISTIFSKKVKKIILLCAACTPVLAIIIIGSIFFVFNTEYQNDYQKSIDIEKSINHTEIFKSDVLQLQFTHVSGEVNGSVNGIPTVVSITPKIIDSILYVTKSEDKYYFPDRLFFIQKKAPIKEHLENLIKSMSPNPNCSLLKINIAEEFPLLDTKTKGYVLKHPTCTYDNTSALITSLFGSENDIFLQAYFLSIPHRDDLLMVIAIPNPSSSINASVEKLTMDNIANQNKWYHTLEFF</sequence>